<name>A0ABX0N9L3_9BURK</name>
<gene>
    <name evidence="11" type="primary">budA</name>
    <name evidence="11" type="ORF">F2P44_21150</name>
</gene>
<keyword evidence="8 9" id="KW-0456">Lyase</keyword>
<keyword evidence="10" id="KW-0732">Signal</keyword>
<dbReference type="Proteomes" id="UP000621455">
    <property type="component" value="Unassembled WGS sequence"/>
</dbReference>
<dbReference type="CDD" id="cd17299">
    <property type="entry name" value="acetolactate_decarboxylase"/>
    <property type="match status" value="1"/>
</dbReference>
<sequence>MQLGRSYRRCLAGLVLGLASLGSAAQEPALYVYSTIDALLAGVYEGELTVAQLGAKGNFGIGTYNRLDGEMVVHDGKFYHVRADGSVRVAAPSDRTPLAYVLPFVPTLTVALGPSTSLAAIEALADQQLGNKNMFYAIEIKGQFSGISTRAIPAQSRPYQPLAEVSTSQSVFTRDAVAGTLVGIRSPALSKGISVPGYHWHFISDDLSFGGHVLGTGLARGVLRLAQVRRLEVELPLNEDFAKADQEKDRAAELRKVESDRHDKP</sequence>
<dbReference type="EC" id="4.1.1.5" evidence="4 9"/>
<evidence type="ECO:0000256" key="5">
    <source>
        <dbReference type="ARBA" id="ARBA00020164"/>
    </source>
</evidence>
<comment type="catalytic activity">
    <reaction evidence="1 9">
        <text>(2S)-2-acetolactate + H(+) = (R)-acetoin + CO2</text>
        <dbReference type="Rhea" id="RHEA:21580"/>
        <dbReference type="ChEBI" id="CHEBI:15378"/>
        <dbReference type="ChEBI" id="CHEBI:15686"/>
        <dbReference type="ChEBI" id="CHEBI:16526"/>
        <dbReference type="ChEBI" id="CHEBI:58476"/>
        <dbReference type="EC" id="4.1.1.5"/>
    </reaction>
</comment>
<dbReference type="GO" id="GO:0047605">
    <property type="term" value="F:acetolactate decarboxylase activity"/>
    <property type="evidence" value="ECO:0007669"/>
    <property type="project" value="UniProtKB-EC"/>
</dbReference>
<proteinExistence type="inferred from homology"/>
<comment type="similarity">
    <text evidence="3 9">Belongs to the alpha-acetolactate decarboxylase family.</text>
</comment>
<feature type="signal peptide" evidence="10">
    <location>
        <begin position="1"/>
        <end position="25"/>
    </location>
</feature>
<comment type="pathway">
    <text evidence="2 9">Polyol metabolism; (R,R)-butane-2,3-diol biosynthesis; (R,R)-butane-2,3-diol from pyruvate: step 2/3.</text>
</comment>
<dbReference type="Gene3D" id="3.30.1330.80">
    <property type="entry name" value="Hypothetical protein, similar to alpha- acetolactate decarboxylase, domain 2"/>
    <property type="match status" value="2"/>
</dbReference>
<dbReference type="PANTHER" id="PTHR35524">
    <property type="entry name" value="ALPHA-ACETOLACTATE DECARBOXYLASE"/>
    <property type="match status" value="1"/>
</dbReference>
<evidence type="ECO:0000256" key="2">
    <source>
        <dbReference type="ARBA" id="ARBA00005170"/>
    </source>
</evidence>
<feature type="chain" id="PRO_5046089351" description="Alpha-acetolactate decarboxylase" evidence="10">
    <location>
        <begin position="26"/>
        <end position="265"/>
    </location>
</feature>
<dbReference type="RefSeq" id="WP_167089143.1">
    <property type="nucleotide sequence ID" value="NZ_WHJG01000025.1"/>
</dbReference>
<evidence type="ECO:0000313" key="12">
    <source>
        <dbReference type="Proteomes" id="UP000621455"/>
    </source>
</evidence>
<keyword evidence="7 9" id="KW-0005">Acetoin biosynthesis</keyword>
<evidence type="ECO:0000256" key="7">
    <source>
        <dbReference type="ARBA" id="ARBA00023061"/>
    </source>
</evidence>
<dbReference type="InterPro" id="IPR005128">
    <property type="entry name" value="Acetolactate_a_deCO2ase"/>
</dbReference>
<comment type="caution">
    <text evidence="11">The sequence shown here is derived from an EMBL/GenBank/DDBJ whole genome shotgun (WGS) entry which is preliminary data.</text>
</comment>
<evidence type="ECO:0000256" key="3">
    <source>
        <dbReference type="ARBA" id="ARBA00007106"/>
    </source>
</evidence>
<reference evidence="11 12" key="1">
    <citation type="submission" date="2019-10" db="EMBL/GenBank/DDBJ databases">
        <title>Taxonomy of Antarctic Massilia spp.: description of Massilia rubra sp. nov., Massilia aquatica sp. nov., Massilia mucilaginosa sp. nov., Massilia frigida sp. nov. isolated from streams, lakes and regoliths.</title>
        <authorList>
            <person name="Holochova P."/>
            <person name="Sedlacek I."/>
            <person name="Kralova S."/>
            <person name="Maslanova I."/>
            <person name="Busse H.-J."/>
            <person name="Stankova E."/>
            <person name="Vrbovska V."/>
            <person name="Kovarovic V."/>
            <person name="Bartak M."/>
            <person name="Svec P."/>
            <person name="Pantucek R."/>
        </authorList>
    </citation>
    <scope>NUCLEOTIDE SEQUENCE [LARGE SCALE GENOMIC DNA]</scope>
    <source>
        <strain evidence="11 12">CCM 8695</strain>
    </source>
</reference>
<dbReference type="PANTHER" id="PTHR35524:SF1">
    <property type="entry name" value="ALPHA-ACETOLACTATE DECARBOXYLASE"/>
    <property type="match status" value="1"/>
</dbReference>
<protein>
    <recommendedName>
        <fullName evidence="5 9">Alpha-acetolactate decarboxylase</fullName>
        <ecNumber evidence="4 9">4.1.1.5</ecNumber>
    </recommendedName>
</protein>
<evidence type="ECO:0000256" key="8">
    <source>
        <dbReference type="ARBA" id="ARBA00023239"/>
    </source>
</evidence>
<dbReference type="SUPFAM" id="SSF117856">
    <property type="entry name" value="AF0104/ALDC/Ptd012-like"/>
    <property type="match status" value="1"/>
</dbReference>
<accession>A0ABX0N9L3</accession>
<organism evidence="11 12">
    <name type="scientific">Massilia frigida</name>
    <dbReference type="NCBI Taxonomy" id="2609281"/>
    <lineage>
        <taxon>Bacteria</taxon>
        <taxon>Pseudomonadati</taxon>
        <taxon>Pseudomonadota</taxon>
        <taxon>Betaproteobacteria</taxon>
        <taxon>Burkholderiales</taxon>
        <taxon>Oxalobacteraceae</taxon>
        <taxon>Telluria group</taxon>
        <taxon>Massilia</taxon>
    </lineage>
</organism>
<evidence type="ECO:0000313" key="11">
    <source>
        <dbReference type="EMBL" id="NHZ81762.1"/>
    </source>
</evidence>
<keyword evidence="6 9" id="KW-0210">Decarboxylase</keyword>
<evidence type="ECO:0000256" key="6">
    <source>
        <dbReference type="ARBA" id="ARBA00022793"/>
    </source>
</evidence>
<evidence type="ECO:0000256" key="10">
    <source>
        <dbReference type="SAM" id="SignalP"/>
    </source>
</evidence>
<evidence type="ECO:0000256" key="4">
    <source>
        <dbReference type="ARBA" id="ARBA00013204"/>
    </source>
</evidence>
<dbReference type="Pfam" id="PF03306">
    <property type="entry name" value="AAL_decarboxy"/>
    <property type="match status" value="1"/>
</dbReference>
<evidence type="ECO:0000256" key="1">
    <source>
        <dbReference type="ARBA" id="ARBA00001784"/>
    </source>
</evidence>
<dbReference type="EMBL" id="WHJG01000025">
    <property type="protein sequence ID" value="NHZ81762.1"/>
    <property type="molecule type" value="Genomic_DNA"/>
</dbReference>
<dbReference type="PIRSF" id="PIRSF001332">
    <property type="entry name" value="Acetolac_decarb"/>
    <property type="match status" value="1"/>
</dbReference>
<evidence type="ECO:0000256" key="9">
    <source>
        <dbReference type="PIRNR" id="PIRNR001332"/>
    </source>
</evidence>
<dbReference type="NCBIfam" id="TIGR01252">
    <property type="entry name" value="acetolac_decarb"/>
    <property type="match status" value="1"/>
</dbReference>
<keyword evidence="12" id="KW-1185">Reference proteome</keyword>